<evidence type="ECO:0000256" key="5">
    <source>
        <dbReference type="SAM" id="Phobius"/>
    </source>
</evidence>
<dbReference type="CDD" id="cd20546">
    <property type="entry name" value="CYCLIN_SpCG1C_ScCTK2-like_rpt2"/>
    <property type="match status" value="1"/>
</dbReference>
<proteinExistence type="inferred from homology"/>
<dbReference type="InterPro" id="IPR006671">
    <property type="entry name" value="Cyclin_N"/>
</dbReference>
<keyword evidence="8" id="KW-1185">Reference proteome</keyword>
<protein>
    <recommendedName>
        <fullName evidence="2">RNA polymerase II holoenzyme cyclin-like subunit</fullName>
    </recommendedName>
</protein>
<keyword evidence="5" id="KW-1133">Transmembrane helix</keyword>
<feature type="compositionally biased region" description="Low complexity" evidence="4">
    <location>
        <begin position="63"/>
        <end position="78"/>
    </location>
</feature>
<dbReference type="EMBL" id="MU853418">
    <property type="protein sequence ID" value="KAK4132406.1"/>
    <property type="molecule type" value="Genomic_DNA"/>
</dbReference>
<feature type="domain" description="Cyclin-like" evidence="6">
    <location>
        <begin position="116"/>
        <end position="220"/>
    </location>
</feature>
<dbReference type="SMART" id="SM00385">
    <property type="entry name" value="CYCLIN"/>
    <property type="match status" value="1"/>
</dbReference>
<evidence type="ECO:0000313" key="7">
    <source>
        <dbReference type="EMBL" id="KAK4132406.1"/>
    </source>
</evidence>
<evidence type="ECO:0000256" key="4">
    <source>
        <dbReference type="SAM" id="MobiDB-lite"/>
    </source>
</evidence>
<dbReference type="GO" id="GO:0006357">
    <property type="term" value="P:regulation of transcription by RNA polymerase II"/>
    <property type="evidence" value="ECO:0007669"/>
    <property type="project" value="InterPro"/>
</dbReference>
<dbReference type="GO" id="GO:0016538">
    <property type="term" value="F:cyclin-dependent protein serine/threonine kinase regulator activity"/>
    <property type="evidence" value="ECO:0007669"/>
    <property type="project" value="InterPro"/>
</dbReference>
<keyword evidence="5" id="KW-0472">Membrane</keyword>
<feature type="region of interest" description="Disordered" evidence="4">
    <location>
        <begin position="1"/>
        <end position="82"/>
    </location>
</feature>
<evidence type="ECO:0000313" key="8">
    <source>
        <dbReference type="Proteomes" id="UP001304895"/>
    </source>
</evidence>
<dbReference type="SUPFAM" id="SSF47954">
    <property type="entry name" value="Cyclin-like"/>
    <property type="match status" value="2"/>
</dbReference>
<dbReference type="Proteomes" id="UP001304895">
    <property type="component" value="Unassembled WGS sequence"/>
</dbReference>
<name>A0AAN6UIQ0_9PEZI</name>
<feature type="region of interest" description="Disordered" evidence="4">
    <location>
        <begin position="337"/>
        <end position="376"/>
    </location>
</feature>
<evidence type="ECO:0000256" key="1">
    <source>
        <dbReference type="ARBA" id="ARBA00008638"/>
    </source>
</evidence>
<reference evidence="7" key="1">
    <citation type="journal article" date="2023" name="Mol. Phylogenet. Evol.">
        <title>Genome-scale phylogeny and comparative genomics of the fungal order Sordariales.</title>
        <authorList>
            <person name="Hensen N."/>
            <person name="Bonometti L."/>
            <person name="Westerberg I."/>
            <person name="Brannstrom I.O."/>
            <person name="Guillou S."/>
            <person name="Cros-Aarteil S."/>
            <person name="Calhoun S."/>
            <person name="Haridas S."/>
            <person name="Kuo A."/>
            <person name="Mondo S."/>
            <person name="Pangilinan J."/>
            <person name="Riley R."/>
            <person name="LaButti K."/>
            <person name="Andreopoulos B."/>
            <person name="Lipzen A."/>
            <person name="Chen C."/>
            <person name="Yan M."/>
            <person name="Daum C."/>
            <person name="Ng V."/>
            <person name="Clum A."/>
            <person name="Steindorff A."/>
            <person name="Ohm R.A."/>
            <person name="Martin F."/>
            <person name="Silar P."/>
            <person name="Natvig D.O."/>
            <person name="Lalanne C."/>
            <person name="Gautier V."/>
            <person name="Ament-Velasquez S.L."/>
            <person name="Kruys A."/>
            <person name="Hutchinson M.I."/>
            <person name="Powell A.J."/>
            <person name="Barry K."/>
            <person name="Miller A.N."/>
            <person name="Grigoriev I.V."/>
            <person name="Debuchy R."/>
            <person name="Gladieux P."/>
            <person name="Hiltunen Thoren M."/>
            <person name="Johannesson H."/>
        </authorList>
    </citation>
    <scope>NUCLEOTIDE SEQUENCE</scope>
    <source>
        <strain evidence="7">CBS 123565</strain>
    </source>
</reference>
<dbReference type="InterPro" id="IPR013763">
    <property type="entry name" value="Cyclin-like_dom"/>
</dbReference>
<evidence type="ECO:0000259" key="6">
    <source>
        <dbReference type="SMART" id="SM00385"/>
    </source>
</evidence>
<feature type="compositionally biased region" description="Basic and acidic residues" evidence="4">
    <location>
        <begin position="1"/>
        <end position="11"/>
    </location>
</feature>
<sequence length="526" mass="57101">MSTIDRYRPQREGYQPPSLPPKPVPASVDRLSKSPARRRDVPPAVPSPPTHSSRTSPPRPLSRRSAPSPAASSPQRAPQPRPNQWFFTADEVASTPSIIDGVPVAEERLRRAKGVDFLYQAGITLGLPQITLWVAGVFFHRFYMRLSMAEEKKGVHHYNIAATALFLANKTEENCRKTKDIIIAVAKVAQKNPKLIIDEQSKEYWRWRDSILTFEELMLETLTFDLMIDTPYMRLHEQLDQLDLLSHKPLRDSAWAFCNDSCLTVLPLLLSARDIAVAAIFFATSVTRHRIDDVRGEPWWQFLKASETNTVRAAQLMTEFYNENPLRAKSVKVPRSPEFTLESTRRRGELGLSQMELDSSQYGTPTPLGPDRAGTQSPRAAAAAAGAAAWGGGVNGAGRAENHDGYAKEVVIKKEDGDESVAAAAAAAPARNGDAAADAAVAAAAAETGGSRTEIASQMSRGDSDAALKVAASDLAVHEGSVPNGSGAGLVSPGAKRKSVEPAMEEGREAKRARLGDEDEGEIRGP</sequence>
<evidence type="ECO:0000256" key="2">
    <source>
        <dbReference type="ARBA" id="ARBA00014912"/>
    </source>
</evidence>
<evidence type="ECO:0000256" key="3">
    <source>
        <dbReference type="RuleBase" id="RU000383"/>
    </source>
</evidence>
<dbReference type="InterPro" id="IPR043198">
    <property type="entry name" value="Cyclin/Ssn8"/>
</dbReference>
<keyword evidence="5" id="KW-0812">Transmembrane</keyword>
<keyword evidence="3" id="KW-0195">Cyclin</keyword>
<dbReference type="Gene3D" id="1.10.472.10">
    <property type="entry name" value="Cyclin-like"/>
    <property type="match status" value="2"/>
</dbReference>
<comment type="similarity">
    <text evidence="1">Belongs to the cyclin family. Cyclin C subfamily.</text>
</comment>
<dbReference type="InterPro" id="IPR036915">
    <property type="entry name" value="Cyclin-like_sf"/>
</dbReference>
<reference evidence="7" key="2">
    <citation type="submission" date="2023-05" db="EMBL/GenBank/DDBJ databases">
        <authorList>
            <consortium name="Lawrence Berkeley National Laboratory"/>
            <person name="Steindorff A."/>
            <person name="Hensen N."/>
            <person name="Bonometti L."/>
            <person name="Westerberg I."/>
            <person name="Brannstrom I.O."/>
            <person name="Guillou S."/>
            <person name="Cros-Aarteil S."/>
            <person name="Calhoun S."/>
            <person name="Haridas S."/>
            <person name="Kuo A."/>
            <person name="Mondo S."/>
            <person name="Pangilinan J."/>
            <person name="Riley R."/>
            <person name="Labutti K."/>
            <person name="Andreopoulos B."/>
            <person name="Lipzen A."/>
            <person name="Chen C."/>
            <person name="Yanf M."/>
            <person name="Daum C."/>
            <person name="Ng V."/>
            <person name="Clum A."/>
            <person name="Ohm R."/>
            <person name="Martin F."/>
            <person name="Silar P."/>
            <person name="Natvig D."/>
            <person name="Lalanne C."/>
            <person name="Gautier V."/>
            <person name="Ament-Velasquez S.L."/>
            <person name="Kruys A."/>
            <person name="Hutchinson M.I."/>
            <person name="Powell A.J."/>
            <person name="Barry K."/>
            <person name="Miller A.N."/>
            <person name="Grigoriev I.V."/>
            <person name="Debuchy R."/>
            <person name="Gladieux P."/>
            <person name="Thoren M.H."/>
            <person name="Johannesson H."/>
        </authorList>
    </citation>
    <scope>NUCLEOTIDE SEQUENCE</scope>
    <source>
        <strain evidence="7">CBS 123565</strain>
    </source>
</reference>
<gene>
    <name evidence="7" type="ORF">BT67DRAFT_463793</name>
</gene>
<dbReference type="AlphaFoldDB" id="A0AAN6UIQ0"/>
<dbReference type="PANTHER" id="PTHR10026">
    <property type="entry name" value="CYCLIN"/>
    <property type="match status" value="1"/>
</dbReference>
<feature type="compositionally biased region" description="Basic and acidic residues" evidence="4">
    <location>
        <begin position="505"/>
        <end position="526"/>
    </location>
</feature>
<feature type="transmembrane region" description="Helical" evidence="5">
    <location>
        <begin position="117"/>
        <end position="139"/>
    </location>
</feature>
<dbReference type="Pfam" id="PF00134">
    <property type="entry name" value="Cyclin_N"/>
    <property type="match status" value="1"/>
</dbReference>
<comment type="caution">
    <text evidence="7">The sequence shown here is derived from an EMBL/GenBank/DDBJ whole genome shotgun (WGS) entry which is preliminary data.</text>
</comment>
<accession>A0AAN6UIQ0</accession>
<feature type="region of interest" description="Disordered" evidence="4">
    <location>
        <begin position="478"/>
        <end position="526"/>
    </location>
</feature>
<organism evidence="7 8">
    <name type="scientific">Trichocladium antarcticum</name>
    <dbReference type="NCBI Taxonomy" id="1450529"/>
    <lineage>
        <taxon>Eukaryota</taxon>
        <taxon>Fungi</taxon>
        <taxon>Dikarya</taxon>
        <taxon>Ascomycota</taxon>
        <taxon>Pezizomycotina</taxon>
        <taxon>Sordariomycetes</taxon>
        <taxon>Sordariomycetidae</taxon>
        <taxon>Sordariales</taxon>
        <taxon>Chaetomiaceae</taxon>
        <taxon>Trichocladium</taxon>
    </lineage>
</organism>
<dbReference type="FunFam" id="1.10.472.10:FF:000072">
    <property type="entry name" value="Cyclin Pch1"/>
    <property type="match status" value="1"/>
</dbReference>